<feature type="non-terminal residue" evidence="2">
    <location>
        <position position="100"/>
    </location>
</feature>
<proteinExistence type="predicted"/>
<organism evidence="2 3">
    <name type="scientific">Saguinus oedipus</name>
    <name type="common">Cotton-top tamarin</name>
    <name type="synonym">Oedipomidas oedipus</name>
    <dbReference type="NCBI Taxonomy" id="9490"/>
    <lineage>
        <taxon>Eukaryota</taxon>
        <taxon>Metazoa</taxon>
        <taxon>Chordata</taxon>
        <taxon>Craniata</taxon>
        <taxon>Vertebrata</taxon>
        <taxon>Euteleostomi</taxon>
        <taxon>Mammalia</taxon>
        <taxon>Eutheria</taxon>
        <taxon>Euarchontoglires</taxon>
        <taxon>Primates</taxon>
        <taxon>Haplorrhini</taxon>
        <taxon>Platyrrhini</taxon>
        <taxon>Cebidae</taxon>
        <taxon>Callitrichinae</taxon>
        <taxon>Saguinus</taxon>
    </lineage>
</organism>
<reference evidence="2 3" key="1">
    <citation type="submission" date="2023-05" db="EMBL/GenBank/DDBJ databases">
        <title>B98-5 Cell Line De Novo Hybrid Assembly: An Optical Mapping Approach.</title>
        <authorList>
            <person name="Kananen K."/>
            <person name="Auerbach J.A."/>
            <person name="Kautto E."/>
            <person name="Blachly J.S."/>
        </authorList>
    </citation>
    <scope>NUCLEOTIDE SEQUENCE [LARGE SCALE GENOMIC DNA]</scope>
    <source>
        <strain evidence="2">B95-8</strain>
        <tissue evidence="2">Cell line</tissue>
    </source>
</reference>
<evidence type="ECO:0000256" key="1">
    <source>
        <dbReference type="SAM" id="MobiDB-lite"/>
    </source>
</evidence>
<comment type="caution">
    <text evidence="2">The sequence shown here is derived from an EMBL/GenBank/DDBJ whole genome shotgun (WGS) entry which is preliminary data.</text>
</comment>
<keyword evidence="3" id="KW-1185">Reference proteome</keyword>
<evidence type="ECO:0000313" key="3">
    <source>
        <dbReference type="Proteomes" id="UP001266305"/>
    </source>
</evidence>
<feature type="region of interest" description="Disordered" evidence="1">
    <location>
        <begin position="77"/>
        <end position="100"/>
    </location>
</feature>
<dbReference type="Proteomes" id="UP001266305">
    <property type="component" value="Unassembled WGS sequence"/>
</dbReference>
<protein>
    <submittedName>
        <fullName evidence="2">Uncharacterized protein</fullName>
    </submittedName>
</protein>
<dbReference type="EMBL" id="JASSZA010000047">
    <property type="protein sequence ID" value="KAK2081963.1"/>
    <property type="molecule type" value="Genomic_DNA"/>
</dbReference>
<evidence type="ECO:0000313" key="2">
    <source>
        <dbReference type="EMBL" id="KAK2081963.1"/>
    </source>
</evidence>
<sequence length="100" mass="10557">SAAKKESLSLEIKAGHLGRLPRLKCGSQLMGLGNVLLTPRVPASWLEAPSFSTRLEQKSGSKKVLKSGLSESYAVCGTQPPSTATPATKSTMNLSGRSWT</sequence>
<gene>
    <name evidence="2" type="ORF">P7K49_039310</name>
</gene>
<accession>A0ABQ9TB51</accession>
<feature type="non-terminal residue" evidence="2">
    <location>
        <position position="1"/>
    </location>
</feature>
<feature type="compositionally biased region" description="Low complexity" evidence="1">
    <location>
        <begin position="78"/>
        <end position="91"/>
    </location>
</feature>
<name>A0ABQ9TB51_SAGOE</name>